<gene>
    <name evidence="2" type="ORF">SAMN05421749_102243</name>
</gene>
<dbReference type="PANTHER" id="PTHR42695:SF5">
    <property type="entry name" value="GLUTAMINE AMIDOTRANSFERASE YLR126C-RELATED"/>
    <property type="match status" value="1"/>
</dbReference>
<keyword evidence="2" id="KW-0808">Transferase</keyword>
<keyword evidence="2" id="KW-0315">Glutamine amidotransferase</keyword>
<sequence>MTAQLRVHYFQHIAGEGFGSCESYLKSKNAKISATEFFALPKEYKLDIEALPNIDDVDLLIIMGGKMSVNDEATYPWLVIEKRWLRRYIASGKPVIGLCLGGQLIASALGAKVSANPQREIGWTAIQAVNPYPIDCFVMPEQCEIMQWHGETFALPQGAIRLAENAVCSNQAFQIGKNVIGFQFHPEITASALKVFLEDDDEVGLFTQQIPHAKEELKKAILPNAARYFKAGNQLLNQAIDYVLSQRFGGATLDASA</sequence>
<dbReference type="GO" id="GO:0005829">
    <property type="term" value="C:cytosol"/>
    <property type="evidence" value="ECO:0007669"/>
    <property type="project" value="TreeGrafter"/>
</dbReference>
<accession>A0A1G6HGS9</accession>
<proteinExistence type="predicted"/>
<dbReference type="PROSITE" id="PS51273">
    <property type="entry name" value="GATASE_TYPE_1"/>
    <property type="match status" value="1"/>
</dbReference>
<dbReference type="SUPFAM" id="SSF52317">
    <property type="entry name" value="Class I glutamine amidotransferase-like"/>
    <property type="match status" value="1"/>
</dbReference>
<dbReference type="GO" id="GO:0016740">
    <property type="term" value="F:transferase activity"/>
    <property type="evidence" value="ECO:0007669"/>
    <property type="project" value="UniProtKB-KW"/>
</dbReference>
<dbReference type="Gene3D" id="3.40.50.880">
    <property type="match status" value="1"/>
</dbReference>
<dbReference type="RefSeq" id="WP_092616698.1">
    <property type="nucleotide sequence ID" value="NZ_FMYK01000002.1"/>
</dbReference>
<dbReference type="PANTHER" id="PTHR42695">
    <property type="entry name" value="GLUTAMINE AMIDOTRANSFERASE YLR126C-RELATED"/>
    <property type="match status" value="1"/>
</dbReference>
<dbReference type="InterPro" id="IPR029062">
    <property type="entry name" value="Class_I_gatase-like"/>
</dbReference>
<dbReference type="InterPro" id="IPR044992">
    <property type="entry name" value="ChyE-like"/>
</dbReference>
<dbReference type="InterPro" id="IPR017926">
    <property type="entry name" value="GATASE"/>
</dbReference>
<dbReference type="OrthoDB" id="9813383at2"/>
<organism evidence="2 3">
    <name type="scientific">Acinetobacter marinus</name>
    <dbReference type="NCBI Taxonomy" id="281375"/>
    <lineage>
        <taxon>Bacteria</taxon>
        <taxon>Pseudomonadati</taxon>
        <taxon>Pseudomonadota</taxon>
        <taxon>Gammaproteobacteria</taxon>
        <taxon>Moraxellales</taxon>
        <taxon>Moraxellaceae</taxon>
        <taxon>Acinetobacter</taxon>
    </lineage>
</organism>
<dbReference type="EMBL" id="FMYK01000002">
    <property type="protein sequence ID" value="SDB93537.1"/>
    <property type="molecule type" value="Genomic_DNA"/>
</dbReference>
<name>A0A1G6HGS9_9GAMM</name>
<protein>
    <submittedName>
        <fullName evidence="2">GMP synthase - Glutamine amidotransferase</fullName>
    </submittedName>
</protein>
<keyword evidence="3" id="KW-1185">Reference proteome</keyword>
<evidence type="ECO:0000313" key="3">
    <source>
        <dbReference type="Proteomes" id="UP000242317"/>
    </source>
</evidence>
<dbReference type="Pfam" id="PF00117">
    <property type="entry name" value="GATase"/>
    <property type="match status" value="1"/>
</dbReference>
<evidence type="ECO:0000313" key="2">
    <source>
        <dbReference type="EMBL" id="SDB93537.1"/>
    </source>
</evidence>
<dbReference type="Proteomes" id="UP000242317">
    <property type="component" value="Unassembled WGS sequence"/>
</dbReference>
<reference evidence="3" key="1">
    <citation type="submission" date="2016-09" db="EMBL/GenBank/DDBJ databases">
        <authorList>
            <person name="Varghese N."/>
            <person name="Submissions S."/>
        </authorList>
    </citation>
    <scope>NUCLEOTIDE SEQUENCE [LARGE SCALE GENOMIC DNA]</scope>
    <source>
        <strain evidence="3">ANC 3699</strain>
    </source>
</reference>
<dbReference type="AlphaFoldDB" id="A0A1G6HGS9"/>
<feature type="domain" description="Glutamine amidotransferase" evidence="1">
    <location>
        <begin position="53"/>
        <end position="192"/>
    </location>
</feature>
<dbReference type="CDD" id="cd01741">
    <property type="entry name" value="GATase1_1"/>
    <property type="match status" value="1"/>
</dbReference>
<evidence type="ECO:0000259" key="1">
    <source>
        <dbReference type="Pfam" id="PF00117"/>
    </source>
</evidence>